<organism evidence="2 3">
    <name type="scientific">Hirschia litorea</name>
    <dbReference type="NCBI Taxonomy" id="1199156"/>
    <lineage>
        <taxon>Bacteria</taxon>
        <taxon>Pseudomonadati</taxon>
        <taxon>Pseudomonadota</taxon>
        <taxon>Alphaproteobacteria</taxon>
        <taxon>Hyphomonadales</taxon>
        <taxon>Hyphomonadaceae</taxon>
        <taxon>Hirschia</taxon>
    </lineage>
</organism>
<protein>
    <recommendedName>
        <fullName evidence="4">VanZ-like domain-containing protein</fullName>
    </recommendedName>
</protein>
<feature type="transmembrane region" description="Helical" evidence="1">
    <location>
        <begin position="12"/>
        <end position="32"/>
    </location>
</feature>
<gene>
    <name evidence="2" type="ORF">ACFQS8_10410</name>
</gene>
<accession>A0ABW2ILY1</accession>
<evidence type="ECO:0008006" key="4">
    <source>
        <dbReference type="Google" id="ProtNLM"/>
    </source>
</evidence>
<reference evidence="3" key="1">
    <citation type="journal article" date="2019" name="Int. J. Syst. Evol. Microbiol.">
        <title>The Global Catalogue of Microorganisms (GCM) 10K type strain sequencing project: providing services to taxonomists for standard genome sequencing and annotation.</title>
        <authorList>
            <consortium name="The Broad Institute Genomics Platform"/>
            <consortium name="The Broad Institute Genome Sequencing Center for Infectious Disease"/>
            <person name="Wu L."/>
            <person name="Ma J."/>
        </authorList>
    </citation>
    <scope>NUCLEOTIDE SEQUENCE [LARGE SCALE GENOMIC DNA]</scope>
    <source>
        <strain evidence="3">CCUG 51308</strain>
    </source>
</reference>
<keyword evidence="1" id="KW-0812">Transmembrane</keyword>
<keyword evidence="3" id="KW-1185">Reference proteome</keyword>
<keyword evidence="1" id="KW-0472">Membrane</keyword>
<dbReference type="PANTHER" id="PTHR28008">
    <property type="entry name" value="DOMAIN PROTEIN, PUTATIVE (AFU_ORTHOLOGUE AFUA_3G10980)-RELATED"/>
    <property type="match status" value="1"/>
</dbReference>
<dbReference type="PANTHER" id="PTHR28008:SF1">
    <property type="entry name" value="DOMAIN PROTEIN, PUTATIVE (AFU_ORTHOLOGUE AFUA_3G10980)-RELATED"/>
    <property type="match status" value="1"/>
</dbReference>
<dbReference type="Proteomes" id="UP001596492">
    <property type="component" value="Unassembled WGS sequence"/>
</dbReference>
<proteinExistence type="predicted"/>
<evidence type="ECO:0000313" key="2">
    <source>
        <dbReference type="EMBL" id="MFC7292027.1"/>
    </source>
</evidence>
<sequence>MSMSSQTLPQFLLFAAGTVFGGLVAFFTWGMLSPGDPSAAFLPTIVPHQDKFLHFIAFGMMAFPAGIVLPRRYLGFVLMSLVALAAGMEFAQDASRLGRQSSWVDFLASSLGALVACAFLLLCRRAYGRKRDKQTISAAE</sequence>
<feature type="transmembrane region" description="Helical" evidence="1">
    <location>
        <begin position="52"/>
        <end position="69"/>
    </location>
</feature>
<evidence type="ECO:0000313" key="3">
    <source>
        <dbReference type="Proteomes" id="UP001596492"/>
    </source>
</evidence>
<keyword evidence="1" id="KW-1133">Transmembrane helix</keyword>
<comment type="caution">
    <text evidence="2">The sequence shown here is derived from an EMBL/GenBank/DDBJ whole genome shotgun (WGS) entry which is preliminary data.</text>
</comment>
<feature type="transmembrane region" description="Helical" evidence="1">
    <location>
        <begin position="103"/>
        <end position="123"/>
    </location>
</feature>
<name>A0ABW2ILY1_9PROT</name>
<evidence type="ECO:0000256" key="1">
    <source>
        <dbReference type="SAM" id="Phobius"/>
    </source>
</evidence>
<dbReference type="EMBL" id="JBHTBR010000005">
    <property type="protein sequence ID" value="MFC7292027.1"/>
    <property type="molecule type" value="Genomic_DNA"/>
</dbReference>
<feature type="transmembrane region" description="Helical" evidence="1">
    <location>
        <begin position="74"/>
        <end position="91"/>
    </location>
</feature>